<dbReference type="Proteomes" id="UP000078559">
    <property type="component" value="Chromosome 4"/>
</dbReference>
<evidence type="ECO:0000313" key="2">
    <source>
        <dbReference type="EMBL" id="KUI68130.1"/>
    </source>
</evidence>
<dbReference type="EMBL" id="CM003101">
    <property type="protein sequence ID" value="KUI68130.1"/>
    <property type="molecule type" value="Genomic_DNA"/>
</dbReference>
<evidence type="ECO:0000256" key="1">
    <source>
        <dbReference type="SAM" id="MobiDB-lite"/>
    </source>
</evidence>
<dbReference type="AlphaFoldDB" id="A0A194VWD7"/>
<proteinExistence type="predicted"/>
<accession>A0A194VWD7</accession>
<sequence>MTIPNSPVAPSPSTLPGNFWKLPFHPAHLSKYPNLSQHHTTRIPRTKTGPSDPHPLLALLHKQTTDLSRLIMAANNNPRYLNDRLGQSPSGQPYDVRTGFPGILQDQFPTPPGVSDDFWKRLLNSADSYYYRRRRPGFYNQFQQDILKFRWAFHRLLERLHDASPTGNIKSQTIYQTRMNLPDEFFYWVRLHGAEINRTTWNFRSTPL</sequence>
<reference evidence="2" key="1">
    <citation type="submission" date="2014-12" db="EMBL/GenBank/DDBJ databases">
        <title>Genome Sequence of Valsa Canker Pathogens Uncovers a Specific Adaption of Colonization on Woody Bark.</title>
        <authorList>
            <person name="Yin Z."/>
            <person name="Liu H."/>
            <person name="Gao X."/>
            <person name="Li Z."/>
            <person name="Song N."/>
            <person name="Ke X."/>
            <person name="Dai Q."/>
            <person name="Wu Y."/>
            <person name="Sun Y."/>
            <person name="Xu J.-R."/>
            <person name="Kang Z.K."/>
            <person name="Wang L."/>
            <person name="Huang L."/>
        </authorList>
    </citation>
    <scope>NUCLEOTIDE SEQUENCE [LARGE SCALE GENOMIC DNA]</scope>
    <source>
        <strain evidence="2">03-8</strain>
    </source>
</reference>
<keyword evidence="3" id="KW-1185">Reference proteome</keyword>
<gene>
    <name evidence="2" type="ORF">VM1G_03835</name>
</gene>
<name>A0A194VWD7_CYTMA</name>
<organism evidence="2 3">
    <name type="scientific">Cytospora mali</name>
    <name type="common">Apple Valsa canker fungus</name>
    <name type="synonym">Valsa mali</name>
    <dbReference type="NCBI Taxonomy" id="578113"/>
    <lineage>
        <taxon>Eukaryota</taxon>
        <taxon>Fungi</taxon>
        <taxon>Dikarya</taxon>
        <taxon>Ascomycota</taxon>
        <taxon>Pezizomycotina</taxon>
        <taxon>Sordariomycetes</taxon>
        <taxon>Sordariomycetidae</taxon>
        <taxon>Diaporthales</taxon>
        <taxon>Cytosporaceae</taxon>
        <taxon>Cytospora</taxon>
    </lineage>
</organism>
<evidence type="ECO:0000313" key="3">
    <source>
        <dbReference type="Proteomes" id="UP000078559"/>
    </source>
</evidence>
<protein>
    <submittedName>
        <fullName evidence="2">Uncharacterized protein</fullName>
    </submittedName>
</protein>
<feature type="region of interest" description="Disordered" evidence="1">
    <location>
        <begin position="36"/>
        <end position="55"/>
    </location>
</feature>